<keyword evidence="1" id="KW-0812">Transmembrane</keyword>
<accession>A0A2R4G101</accession>
<sequence length="153" mass="16606">MVAVAVDSGGNSAIVQFVLFWTVLPSESMFTAFAGDVSLHGLRMSVLAIALCVALSLMVWTVLVRIALRRGNLDLLLIPYVLLGLCATKYFSMHHIGIIFGLFVAQLWINAADMALKPADIPVLSHFGQPCTYEGRTFVPNPVPSAAQMNRKS</sequence>
<name>A0A2R4G101_BIFAD</name>
<dbReference type="Proteomes" id="UP000241454">
    <property type="component" value="Chromosome"/>
</dbReference>
<keyword evidence="1" id="KW-0472">Membrane</keyword>
<dbReference type="EMBL" id="CP028341">
    <property type="protein sequence ID" value="AVT44530.1"/>
    <property type="molecule type" value="Genomic_DNA"/>
</dbReference>
<evidence type="ECO:0000256" key="1">
    <source>
        <dbReference type="SAM" id="Phobius"/>
    </source>
</evidence>
<evidence type="ECO:0000313" key="3">
    <source>
        <dbReference type="Proteomes" id="UP000241454"/>
    </source>
</evidence>
<protein>
    <submittedName>
        <fullName evidence="2">Uncharacterized protein</fullName>
    </submittedName>
</protein>
<keyword evidence="1" id="KW-1133">Transmembrane helix</keyword>
<reference evidence="2 3" key="1">
    <citation type="submission" date="2018-03" db="EMBL/GenBank/DDBJ databases">
        <authorList>
            <person name="Keele B.F."/>
        </authorList>
    </citation>
    <scope>NUCLEOTIDE SEQUENCE [LARGE SCALE GENOMIC DNA]</scope>
    <source>
        <strain evidence="2 3">1-11</strain>
    </source>
</reference>
<gene>
    <name evidence="2" type="ORF">C8077_00315</name>
</gene>
<feature type="transmembrane region" description="Helical" evidence="1">
    <location>
        <begin position="75"/>
        <end position="92"/>
    </location>
</feature>
<dbReference type="AlphaFoldDB" id="A0A2R4G101"/>
<proteinExistence type="predicted"/>
<organism evidence="2 3">
    <name type="scientific">Bifidobacterium adolescentis</name>
    <dbReference type="NCBI Taxonomy" id="1680"/>
    <lineage>
        <taxon>Bacteria</taxon>
        <taxon>Bacillati</taxon>
        <taxon>Actinomycetota</taxon>
        <taxon>Actinomycetes</taxon>
        <taxon>Bifidobacteriales</taxon>
        <taxon>Bifidobacteriaceae</taxon>
        <taxon>Bifidobacterium</taxon>
    </lineage>
</organism>
<feature type="transmembrane region" description="Helical" evidence="1">
    <location>
        <begin position="44"/>
        <end position="68"/>
    </location>
</feature>
<evidence type="ECO:0000313" key="2">
    <source>
        <dbReference type="EMBL" id="AVT44530.1"/>
    </source>
</evidence>